<sequence length="452" mass="50840">MRRTKPPAFSKFSKLPPNVREMIWEEAFGHSSCLHVFYAQVKRGGTRYRFKHSYAHSEIQYITSEPELKPEVNLGRVNREARKVVGRYHHTLSIEPRVPGQPGVVAVDTREDMFYIVNLKHSIQAMTTPLQQNIQIGQNLRHLSLPLFEIAYWPDKDTQASFDPSLRPTDSPWLLPGLPAALTALPSLQTLRLVVDRLFRVPFGIAYRRIPRRKTNLVGTRTELRALAKAQPRDAYGFSDYDAFVVAAAGDDDDKKKKLGYEWPIKVPGALFVHAAASTDDGLPWKRVLPFPRYDRFARVVRRELRRLLRPPLFSGRRVDVRLVVDLDSNANARSRGARLRVPDETKTSGLFDEKTAGSTTGGYDRYFASELSVLDWYADVSGHEREVKGYEKGVSADGKVVQVDEIGDPDFVVPADAPEVDELSNNSGDGSYSDSGTDSYSDSYSGSYSDS</sequence>
<accession>A0ABR1UUT6</accession>
<evidence type="ECO:0000313" key="3">
    <source>
        <dbReference type="EMBL" id="KAK8062652.1"/>
    </source>
</evidence>
<feature type="compositionally biased region" description="Low complexity" evidence="1">
    <location>
        <begin position="428"/>
        <end position="452"/>
    </location>
</feature>
<name>A0ABR1UUT6_9PEZI</name>
<evidence type="ECO:0000313" key="4">
    <source>
        <dbReference type="Proteomes" id="UP001433268"/>
    </source>
</evidence>
<feature type="domain" description="2EXR" evidence="2">
    <location>
        <begin position="9"/>
        <end position="113"/>
    </location>
</feature>
<keyword evidence="4" id="KW-1185">Reference proteome</keyword>
<organism evidence="3 4">
    <name type="scientific">Apiospora hydei</name>
    <dbReference type="NCBI Taxonomy" id="1337664"/>
    <lineage>
        <taxon>Eukaryota</taxon>
        <taxon>Fungi</taxon>
        <taxon>Dikarya</taxon>
        <taxon>Ascomycota</taxon>
        <taxon>Pezizomycotina</taxon>
        <taxon>Sordariomycetes</taxon>
        <taxon>Xylariomycetidae</taxon>
        <taxon>Amphisphaeriales</taxon>
        <taxon>Apiosporaceae</taxon>
        <taxon>Apiospora</taxon>
    </lineage>
</organism>
<proteinExistence type="predicted"/>
<dbReference type="Pfam" id="PF20150">
    <property type="entry name" value="2EXR"/>
    <property type="match status" value="1"/>
</dbReference>
<gene>
    <name evidence="3" type="ORF">PG997_014749</name>
</gene>
<dbReference type="GeneID" id="92052123"/>
<feature type="region of interest" description="Disordered" evidence="1">
    <location>
        <begin position="408"/>
        <end position="452"/>
    </location>
</feature>
<evidence type="ECO:0000259" key="2">
    <source>
        <dbReference type="Pfam" id="PF20150"/>
    </source>
</evidence>
<dbReference type="Proteomes" id="UP001433268">
    <property type="component" value="Unassembled WGS sequence"/>
</dbReference>
<evidence type="ECO:0000256" key="1">
    <source>
        <dbReference type="SAM" id="MobiDB-lite"/>
    </source>
</evidence>
<reference evidence="3 4" key="1">
    <citation type="submission" date="2023-01" db="EMBL/GenBank/DDBJ databases">
        <title>Analysis of 21 Apiospora genomes using comparative genomics revels a genus with tremendous synthesis potential of carbohydrate active enzymes and secondary metabolites.</title>
        <authorList>
            <person name="Sorensen T."/>
        </authorList>
    </citation>
    <scope>NUCLEOTIDE SEQUENCE [LARGE SCALE GENOMIC DNA]</scope>
    <source>
        <strain evidence="3 4">CBS 114990</strain>
    </source>
</reference>
<dbReference type="EMBL" id="JAQQWN010000010">
    <property type="protein sequence ID" value="KAK8062652.1"/>
    <property type="molecule type" value="Genomic_DNA"/>
</dbReference>
<dbReference type="RefSeq" id="XP_066661251.1">
    <property type="nucleotide sequence ID" value="XM_066819063.1"/>
</dbReference>
<dbReference type="InterPro" id="IPR045518">
    <property type="entry name" value="2EXR"/>
</dbReference>
<comment type="caution">
    <text evidence="3">The sequence shown here is derived from an EMBL/GenBank/DDBJ whole genome shotgun (WGS) entry which is preliminary data.</text>
</comment>
<protein>
    <recommendedName>
        <fullName evidence="2">2EXR domain-containing protein</fullName>
    </recommendedName>
</protein>